<sequence>MWRVYVRTSSRQRKRKLIWFIHLLAVPCLAGDVRYRCCCRDEPGTRIQFSRLMGGSVNLNKQFFWFLMNAVLMCIFIVPVAVAFWLSAFAAGFDWSQWVKLAADTANRAASDPAKALGTVQTYWGILSFFLLAAYSLMFKFKANANKEVKTLEVARPANEVSVAASEKHSEAVPQNQ</sequence>
<dbReference type="AlphaFoldDB" id="A0A0H3YD75"/>
<proteinExistence type="predicted"/>
<keyword evidence="2" id="KW-0614">Plasmid</keyword>
<accession>A0A0H3YD75</accession>
<keyword evidence="1" id="KW-0812">Transmembrane</keyword>
<keyword evidence="1" id="KW-1133">Transmembrane helix</keyword>
<feature type="transmembrane region" description="Helical" evidence="1">
    <location>
        <begin position="63"/>
        <end position="86"/>
    </location>
</feature>
<feature type="transmembrane region" description="Helical" evidence="1">
    <location>
        <begin position="123"/>
        <end position="141"/>
    </location>
</feature>
<evidence type="ECO:0000256" key="1">
    <source>
        <dbReference type="SAM" id="Phobius"/>
    </source>
</evidence>
<organism evidence="2">
    <name type="scientific">Salmonella enterica subsp. enterica serovar Corvallis</name>
    <dbReference type="NCBI Taxonomy" id="593905"/>
    <lineage>
        <taxon>Bacteria</taxon>
        <taxon>Pseudomonadati</taxon>
        <taxon>Pseudomonadota</taxon>
        <taxon>Gammaproteobacteria</taxon>
        <taxon>Enterobacterales</taxon>
        <taxon>Enterobacteriaceae</taxon>
        <taxon>Salmonella</taxon>
    </lineage>
</organism>
<evidence type="ECO:0000313" key="2">
    <source>
        <dbReference type="EMBL" id="AKN19350.1"/>
    </source>
</evidence>
<protein>
    <submittedName>
        <fullName evidence="2">Uncharacterized protein</fullName>
    </submittedName>
</protein>
<keyword evidence="1" id="KW-0472">Membrane</keyword>
<reference evidence="2" key="1">
    <citation type="journal article" date="2015" name="Antimicrob. Agents Chemother.">
        <title>IncA/C Plasmid Carrying blaNDM-1, blaCMY-16, and fosA3 in a Salmonella enterica Serovar Corvallis Strain Isolated from a Migratory Wild Bird in Germany.</title>
        <authorList>
            <person name="Villa L."/>
            <person name="Guerra B."/>
            <person name="Schmoger S."/>
            <person name="Fischer J."/>
            <person name="Helmuth R."/>
            <person name="Zong Z."/>
            <person name="Garcia-Fernandez A."/>
            <person name="Carattoli A."/>
        </authorList>
    </citation>
    <scope>NUCLEOTIDE SEQUENCE</scope>
    <source>
        <strain evidence="2">RH-1238</strain>
        <plasmid evidence="2">pRH-1238</plasmid>
    </source>
</reference>
<name>A0A0H3YD75_SALET</name>
<dbReference type="EMBL" id="KR091911">
    <property type="protein sequence ID" value="AKN19350.1"/>
    <property type="molecule type" value="Genomic_DNA"/>
</dbReference>
<geneLocation type="plasmid" evidence="2">
    <name>pRH-1238</name>
</geneLocation>